<evidence type="ECO:0000256" key="1">
    <source>
        <dbReference type="SAM" id="Phobius"/>
    </source>
</evidence>
<keyword evidence="1" id="KW-0472">Membrane</keyword>
<reference evidence="2 4" key="1">
    <citation type="journal article" date="2008" name="Science">
        <title>The Physcomitrella genome reveals evolutionary insights into the conquest of land by plants.</title>
        <authorList>
            <person name="Rensing S."/>
            <person name="Lang D."/>
            <person name="Zimmer A."/>
            <person name="Terry A."/>
            <person name="Salamov A."/>
            <person name="Shapiro H."/>
            <person name="Nishiyama T."/>
            <person name="Perroud P.-F."/>
            <person name="Lindquist E."/>
            <person name="Kamisugi Y."/>
            <person name="Tanahashi T."/>
            <person name="Sakakibara K."/>
            <person name="Fujita T."/>
            <person name="Oishi K."/>
            <person name="Shin-I T."/>
            <person name="Kuroki Y."/>
            <person name="Toyoda A."/>
            <person name="Suzuki Y."/>
            <person name="Hashimoto A."/>
            <person name="Yamaguchi K."/>
            <person name="Sugano A."/>
            <person name="Kohara Y."/>
            <person name="Fujiyama A."/>
            <person name="Anterola A."/>
            <person name="Aoki S."/>
            <person name="Ashton N."/>
            <person name="Barbazuk W.B."/>
            <person name="Barker E."/>
            <person name="Bennetzen J."/>
            <person name="Bezanilla M."/>
            <person name="Blankenship R."/>
            <person name="Cho S.H."/>
            <person name="Dutcher S."/>
            <person name="Estelle M."/>
            <person name="Fawcett J.A."/>
            <person name="Gundlach H."/>
            <person name="Hanada K."/>
            <person name="Heyl A."/>
            <person name="Hicks K.A."/>
            <person name="Hugh J."/>
            <person name="Lohr M."/>
            <person name="Mayer K."/>
            <person name="Melkozernov A."/>
            <person name="Murata T."/>
            <person name="Nelson D."/>
            <person name="Pils B."/>
            <person name="Prigge M."/>
            <person name="Reiss B."/>
            <person name="Renner T."/>
            <person name="Rombauts S."/>
            <person name="Rushton P."/>
            <person name="Sanderfoot A."/>
            <person name="Schween G."/>
            <person name="Shiu S.-H."/>
            <person name="Stueber K."/>
            <person name="Theodoulou F.L."/>
            <person name="Tu H."/>
            <person name="Van de Peer Y."/>
            <person name="Verrier P.J."/>
            <person name="Waters E."/>
            <person name="Wood A."/>
            <person name="Yang L."/>
            <person name="Cove D."/>
            <person name="Cuming A."/>
            <person name="Hasebe M."/>
            <person name="Lucas S."/>
            <person name="Mishler D.B."/>
            <person name="Reski R."/>
            <person name="Grigoriev I."/>
            <person name="Quatrano R.S."/>
            <person name="Boore J.L."/>
        </authorList>
    </citation>
    <scope>NUCLEOTIDE SEQUENCE [LARGE SCALE GENOMIC DNA]</scope>
    <source>
        <strain evidence="3 4">cv. Gransden 2004</strain>
    </source>
</reference>
<dbReference type="PaxDb" id="3218-PP1S13_368V6.1"/>
<dbReference type="Gramene" id="Pp3c4_15690V3.1">
    <property type="protein sequence ID" value="Pp3c4_15690V3.1"/>
    <property type="gene ID" value="Pp3c4_15690"/>
</dbReference>
<keyword evidence="1" id="KW-1133">Transmembrane helix</keyword>
<evidence type="ECO:0000313" key="3">
    <source>
        <dbReference type="EnsemblPlants" id="Pp3c4_15690V3.1"/>
    </source>
</evidence>
<keyword evidence="4" id="KW-1185">Reference proteome</keyword>
<feature type="transmembrane region" description="Helical" evidence="1">
    <location>
        <begin position="58"/>
        <end position="79"/>
    </location>
</feature>
<organism evidence="2">
    <name type="scientific">Physcomitrium patens</name>
    <name type="common">Spreading-leaved earth moss</name>
    <name type="synonym">Physcomitrella patens</name>
    <dbReference type="NCBI Taxonomy" id="3218"/>
    <lineage>
        <taxon>Eukaryota</taxon>
        <taxon>Viridiplantae</taxon>
        <taxon>Streptophyta</taxon>
        <taxon>Embryophyta</taxon>
        <taxon>Bryophyta</taxon>
        <taxon>Bryophytina</taxon>
        <taxon>Bryopsida</taxon>
        <taxon>Funariidae</taxon>
        <taxon>Funariales</taxon>
        <taxon>Funariaceae</taxon>
        <taxon>Physcomitrium</taxon>
    </lineage>
</organism>
<accession>A0A2K1KNL7</accession>
<dbReference type="Gramene" id="Pp3c4_15690V3.2">
    <property type="protein sequence ID" value="Pp3c4_15690V3.2"/>
    <property type="gene ID" value="Pp3c4_15690"/>
</dbReference>
<protein>
    <submittedName>
        <fullName evidence="2 3">Uncharacterized protein</fullName>
    </submittedName>
</protein>
<dbReference type="AlphaFoldDB" id="A0A2K1KNL7"/>
<gene>
    <name evidence="3" type="primary">LOC112280975</name>
    <name evidence="2" type="ORF">PHYPA_006272</name>
</gene>
<reference evidence="3" key="3">
    <citation type="submission" date="2020-12" db="UniProtKB">
        <authorList>
            <consortium name="EnsemblPlants"/>
        </authorList>
    </citation>
    <scope>IDENTIFICATION</scope>
</reference>
<evidence type="ECO:0000313" key="4">
    <source>
        <dbReference type="Proteomes" id="UP000006727"/>
    </source>
</evidence>
<dbReference type="EnsemblPlants" id="Pp3c4_15690V3.2">
    <property type="protein sequence ID" value="Pp3c4_15690V3.2"/>
    <property type="gene ID" value="Pp3c4_15690"/>
</dbReference>
<dbReference type="Proteomes" id="UP000006727">
    <property type="component" value="Chromosome 4"/>
</dbReference>
<proteinExistence type="predicted"/>
<keyword evidence="1" id="KW-0812">Transmembrane</keyword>
<dbReference type="EMBL" id="ABEU02000004">
    <property type="protein sequence ID" value="PNR55375.1"/>
    <property type="molecule type" value="Genomic_DNA"/>
</dbReference>
<reference evidence="2 4" key="2">
    <citation type="journal article" date="2018" name="Plant J.">
        <title>The Physcomitrella patens chromosome-scale assembly reveals moss genome structure and evolution.</title>
        <authorList>
            <person name="Lang D."/>
            <person name="Ullrich K.K."/>
            <person name="Murat F."/>
            <person name="Fuchs J."/>
            <person name="Jenkins J."/>
            <person name="Haas F.B."/>
            <person name="Piednoel M."/>
            <person name="Gundlach H."/>
            <person name="Van Bel M."/>
            <person name="Meyberg R."/>
            <person name="Vives C."/>
            <person name="Morata J."/>
            <person name="Symeonidi A."/>
            <person name="Hiss M."/>
            <person name="Muchero W."/>
            <person name="Kamisugi Y."/>
            <person name="Saleh O."/>
            <person name="Blanc G."/>
            <person name="Decker E.L."/>
            <person name="van Gessel N."/>
            <person name="Grimwood J."/>
            <person name="Hayes R.D."/>
            <person name="Graham S.W."/>
            <person name="Gunter L.E."/>
            <person name="McDaniel S.F."/>
            <person name="Hoernstein S.N.W."/>
            <person name="Larsson A."/>
            <person name="Li F.W."/>
            <person name="Perroud P.F."/>
            <person name="Phillips J."/>
            <person name="Ranjan P."/>
            <person name="Rokshar D.S."/>
            <person name="Rothfels C.J."/>
            <person name="Schneider L."/>
            <person name="Shu S."/>
            <person name="Stevenson D.W."/>
            <person name="Thummler F."/>
            <person name="Tillich M."/>
            <person name="Villarreal Aguilar J.C."/>
            <person name="Widiez T."/>
            <person name="Wong G.K."/>
            <person name="Wymore A."/>
            <person name="Zhang Y."/>
            <person name="Zimmer A.D."/>
            <person name="Quatrano R.S."/>
            <person name="Mayer K.F.X."/>
            <person name="Goodstein D."/>
            <person name="Casacuberta J.M."/>
            <person name="Vandepoele K."/>
            <person name="Reski R."/>
            <person name="Cuming A.C."/>
            <person name="Tuskan G.A."/>
            <person name="Maumus F."/>
            <person name="Salse J."/>
            <person name="Schmutz J."/>
            <person name="Rensing S.A."/>
        </authorList>
    </citation>
    <scope>NUCLEOTIDE SEQUENCE [LARGE SCALE GENOMIC DNA]</scope>
    <source>
        <strain evidence="3 4">cv. Gransden 2004</strain>
    </source>
</reference>
<sequence>MPVRRLVGEQNHCSNLELLCLLAHLSHRLALASALPTSCPYLKLSSFLSPVQTMASTSVLRSVVVIFAVASSLVAMANAQAASPSPAPDSAGNLSIVPSIVAPVMGMVITFFASRMLW</sequence>
<dbReference type="EnsemblPlants" id="Pp3c4_15690V3.1">
    <property type="protein sequence ID" value="Pp3c4_15690V3.1"/>
    <property type="gene ID" value="Pp3c4_15690"/>
</dbReference>
<evidence type="ECO:0000313" key="2">
    <source>
        <dbReference type="EMBL" id="PNR55375.1"/>
    </source>
</evidence>
<feature type="transmembrane region" description="Helical" evidence="1">
    <location>
        <begin position="91"/>
        <end position="113"/>
    </location>
</feature>
<name>A0A2K1KNL7_PHYPA</name>